<protein>
    <submittedName>
        <fullName evidence="1">Uncharacterized protein</fullName>
    </submittedName>
</protein>
<reference evidence="1" key="1">
    <citation type="journal article" date="2014" name="Front. Microbiol.">
        <title>High frequency of phylogenetically diverse reductive dehalogenase-homologous genes in deep subseafloor sedimentary metagenomes.</title>
        <authorList>
            <person name="Kawai M."/>
            <person name="Futagami T."/>
            <person name="Toyoda A."/>
            <person name="Takaki Y."/>
            <person name="Nishi S."/>
            <person name="Hori S."/>
            <person name="Arai W."/>
            <person name="Tsubouchi T."/>
            <person name="Morono Y."/>
            <person name="Uchiyama I."/>
            <person name="Ito T."/>
            <person name="Fujiyama A."/>
            <person name="Inagaki F."/>
            <person name="Takami H."/>
        </authorList>
    </citation>
    <scope>NUCLEOTIDE SEQUENCE</scope>
    <source>
        <strain evidence="1">Expedition CK06-06</strain>
    </source>
</reference>
<evidence type="ECO:0000313" key="1">
    <source>
        <dbReference type="EMBL" id="GAG92794.1"/>
    </source>
</evidence>
<dbReference type="AlphaFoldDB" id="X1BAB6"/>
<name>X1BAB6_9ZZZZ</name>
<gene>
    <name evidence="1" type="ORF">S01H4_38599</name>
</gene>
<sequence length="176" mass="20562">MSLESHYQDLVYKCLPYILYATKNDQFREELIGKLQALFRFMYLDDKMGYYGVEEIVNHMLNAPPLYTPGIKDDIRRFIDTYSSMGEQIADIQSRLYALENSFSIKWTKEEEKALIDTMSQGIAACRNHPLLANRTKSAIYNHYGILKKKVKKSRPYRVKEGIFAIQKEKKEEGSL</sequence>
<proteinExistence type="predicted"/>
<accession>X1BAB6</accession>
<dbReference type="EMBL" id="BART01020828">
    <property type="protein sequence ID" value="GAG92794.1"/>
    <property type="molecule type" value="Genomic_DNA"/>
</dbReference>
<organism evidence="1">
    <name type="scientific">marine sediment metagenome</name>
    <dbReference type="NCBI Taxonomy" id="412755"/>
    <lineage>
        <taxon>unclassified sequences</taxon>
        <taxon>metagenomes</taxon>
        <taxon>ecological metagenomes</taxon>
    </lineage>
</organism>
<comment type="caution">
    <text evidence="1">The sequence shown here is derived from an EMBL/GenBank/DDBJ whole genome shotgun (WGS) entry which is preliminary data.</text>
</comment>